<evidence type="ECO:0000256" key="2">
    <source>
        <dbReference type="SAM" id="MobiDB-lite"/>
    </source>
</evidence>
<feature type="compositionally biased region" description="Polar residues" evidence="2">
    <location>
        <begin position="109"/>
        <end position="127"/>
    </location>
</feature>
<feature type="compositionally biased region" description="Low complexity" evidence="2">
    <location>
        <begin position="809"/>
        <end position="846"/>
    </location>
</feature>
<gene>
    <name evidence="4" type="ORF">BGZ99_005716</name>
</gene>
<feature type="region of interest" description="Disordered" evidence="2">
    <location>
        <begin position="786"/>
        <end position="870"/>
    </location>
</feature>
<organism evidence="4 5">
    <name type="scientific">Dissophora globulifera</name>
    <dbReference type="NCBI Taxonomy" id="979702"/>
    <lineage>
        <taxon>Eukaryota</taxon>
        <taxon>Fungi</taxon>
        <taxon>Fungi incertae sedis</taxon>
        <taxon>Mucoromycota</taxon>
        <taxon>Mortierellomycotina</taxon>
        <taxon>Mortierellomycetes</taxon>
        <taxon>Mortierellales</taxon>
        <taxon>Mortierellaceae</taxon>
        <taxon>Dissophora</taxon>
    </lineage>
</organism>
<keyword evidence="1" id="KW-0694">RNA-binding</keyword>
<reference evidence="4" key="1">
    <citation type="journal article" date="2020" name="Fungal Divers.">
        <title>Resolving the Mortierellaceae phylogeny through synthesis of multi-gene phylogenetics and phylogenomics.</title>
        <authorList>
            <person name="Vandepol N."/>
            <person name="Liber J."/>
            <person name="Desiro A."/>
            <person name="Na H."/>
            <person name="Kennedy M."/>
            <person name="Barry K."/>
            <person name="Grigoriev I.V."/>
            <person name="Miller A.N."/>
            <person name="O'Donnell K."/>
            <person name="Stajich J.E."/>
            <person name="Bonito G."/>
        </authorList>
    </citation>
    <scope>NUCLEOTIDE SEQUENCE</scope>
    <source>
        <strain evidence="4">REB-010B</strain>
    </source>
</reference>
<evidence type="ECO:0000313" key="4">
    <source>
        <dbReference type="EMBL" id="KAG0318370.1"/>
    </source>
</evidence>
<feature type="compositionally biased region" description="Basic and acidic residues" evidence="2">
    <location>
        <begin position="893"/>
        <end position="902"/>
    </location>
</feature>
<evidence type="ECO:0000313" key="5">
    <source>
        <dbReference type="Proteomes" id="UP000738325"/>
    </source>
</evidence>
<proteinExistence type="predicted"/>
<dbReference type="Pfam" id="PF13865">
    <property type="entry name" value="FoP_duplication"/>
    <property type="match status" value="1"/>
</dbReference>
<protein>
    <recommendedName>
        <fullName evidence="3">Chromatin target of PRMT1 protein C-terminal domain-containing protein</fullName>
    </recommendedName>
</protein>
<dbReference type="InterPro" id="IPR025715">
    <property type="entry name" value="FoP_C"/>
</dbReference>
<feature type="region of interest" description="Disordered" evidence="2">
    <location>
        <begin position="883"/>
        <end position="902"/>
    </location>
</feature>
<feature type="region of interest" description="Disordered" evidence="2">
    <location>
        <begin position="282"/>
        <end position="364"/>
    </location>
</feature>
<feature type="compositionally biased region" description="Low complexity" evidence="2">
    <location>
        <begin position="195"/>
        <end position="211"/>
    </location>
</feature>
<feature type="region of interest" description="Disordered" evidence="2">
    <location>
        <begin position="1"/>
        <end position="151"/>
    </location>
</feature>
<feature type="compositionally biased region" description="Low complexity" evidence="2">
    <location>
        <begin position="13"/>
        <end position="24"/>
    </location>
</feature>
<sequence>MNLFKSKKKQDESAPASAPATSPSRIANRTSSVNGQPRPGGVQQQQQQGQGQGQGGLSMTMNNGSNISNISNAGNLGNGSRNTSADPLQQQYYVPQQQQQQPYLQQQLHVPSSQDSDNLSVNNGMSGMQQQMQQQQHTQMQQGSYGGSESMLTSQPIQYQYQQQPNEVYQQTYNGAQGMESGGYDGGYGPDNDLQQHMQQQQQHIYNQQMQSDNMGGSGQDAYYGQNNSAGGYDMSGQSGYDMNNPGGYDMGNQGGYDMNNSMGVLTSATLNLSGLSGNNNGINNNGGNSNNNSNNNNNNSNNNNFLNGVDNSNGNMGNNNNNNNNNNNLAVNSSGNPSDLKPSGGSSINLSDNTYSNNNSGELTLSSDVRKLQDEVMSWKKSQESSQAKVNQLRQTLTQKSQENRELHASLTQVSQDRLMLQELVHKREKEMDDLRSKYLNDVRQIRATDDDHATIEQRIRMLQAAILQLTKSSSGDRAVNLNVEEAQSLVKKKYKFGNTQPYILNMFLEKYIMDTLLEEVFHVPFYVGFPLAKEYGDINKWMVENSFGDQAVRFRQQLCFISAKAPAAQVHAAQEAQRIAKGFETKLERLYNNWTGHQKVLDLVTKAIELSLTMKSQNSEIAAQVIASETEFDAERMVPAHKSKEGGKVKVFQKLSQARSSGIVVINQPQPGASVAGRELGLGIRTGSQPTGPRNQSITATNAGRGRGSGAGPGLHTAGGLARAMQERGGGVTDRFLFDPELVARGGGADRGVGRRRVAGAGPVQQNTQAGRHKALVLGNRLGKKQQVGAPSHQQQEARYASKPARRVAATAATAATAGAGANGSARGQQQRPPKQKPGAQQKADAGKKKGKANKATPANSASLDTELSEYMMKSEHTAASLLDNDLDSYMADKPEDNEW</sequence>
<keyword evidence="5" id="KW-1185">Reference proteome</keyword>
<dbReference type="EMBL" id="JAAAIP010000375">
    <property type="protein sequence ID" value="KAG0318370.1"/>
    <property type="molecule type" value="Genomic_DNA"/>
</dbReference>
<feature type="region of interest" description="Disordered" evidence="2">
    <location>
        <begin position="686"/>
        <end position="720"/>
    </location>
</feature>
<feature type="compositionally biased region" description="Low complexity" evidence="2">
    <location>
        <begin position="128"/>
        <end position="142"/>
    </location>
</feature>
<dbReference type="AlphaFoldDB" id="A0A9P6REG8"/>
<feature type="compositionally biased region" description="Low complexity" evidence="2">
    <location>
        <begin position="282"/>
        <end position="337"/>
    </location>
</feature>
<dbReference type="OrthoDB" id="2439595at2759"/>
<feature type="compositionally biased region" description="Polar residues" evidence="2">
    <location>
        <begin position="25"/>
        <end position="34"/>
    </location>
</feature>
<evidence type="ECO:0000256" key="1">
    <source>
        <dbReference type="ARBA" id="ARBA00022884"/>
    </source>
</evidence>
<feature type="compositionally biased region" description="Gly residues" evidence="2">
    <location>
        <begin position="180"/>
        <end position="189"/>
    </location>
</feature>
<feature type="compositionally biased region" description="Polar residues" evidence="2">
    <location>
        <begin position="345"/>
        <end position="364"/>
    </location>
</feature>
<feature type="compositionally biased region" description="Low complexity" evidence="2">
    <location>
        <begin position="35"/>
        <end position="49"/>
    </location>
</feature>
<feature type="compositionally biased region" description="Polar residues" evidence="2">
    <location>
        <begin position="688"/>
        <end position="704"/>
    </location>
</feature>
<feature type="compositionally biased region" description="Low complexity" evidence="2">
    <location>
        <begin position="62"/>
        <end position="80"/>
    </location>
</feature>
<dbReference type="GO" id="GO:0003723">
    <property type="term" value="F:RNA binding"/>
    <property type="evidence" value="ECO:0007669"/>
    <property type="project" value="UniProtKB-KW"/>
</dbReference>
<accession>A0A9P6REG8</accession>
<dbReference type="SMART" id="SM01218">
    <property type="entry name" value="FoP_duplication"/>
    <property type="match status" value="1"/>
</dbReference>
<dbReference type="Proteomes" id="UP000738325">
    <property type="component" value="Unassembled WGS sequence"/>
</dbReference>
<feature type="domain" description="Chromatin target of PRMT1 protein C-terminal" evidence="3">
    <location>
        <begin position="803"/>
        <end position="899"/>
    </location>
</feature>
<comment type="caution">
    <text evidence="4">The sequence shown here is derived from an EMBL/GenBank/DDBJ whole genome shotgun (WGS) entry which is preliminary data.</text>
</comment>
<feature type="compositionally biased region" description="Polar residues" evidence="2">
    <location>
        <begin position="225"/>
        <end position="239"/>
    </location>
</feature>
<name>A0A9P6REG8_9FUNG</name>
<feature type="compositionally biased region" description="Low complexity" evidence="2">
    <location>
        <begin position="87"/>
        <end position="108"/>
    </location>
</feature>
<evidence type="ECO:0000259" key="3">
    <source>
        <dbReference type="SMART" id="SM01218"/>
    </source>
</evidence>
<feature type="region of interest" description="Disordered" evidence="2">
    <location>
        <begin position="179"/>
        <end position="239"/>
    </location>
</feature>